<gene>
    <name evidence="2" type="ORF">J2S02_003227</name>
</gene>
<dbReference type="InterPro" id="IPR029068">
    <property type="entry name" value="Glyas_Bleomycin-R_OHBP_Dase"/>
</dbReference>
<dbReference type="Gene3D" id="3.10.180.10">
    <property type="entry name" value="2,3-Dihydroxybiphenyl 1,2-Dioxygenase, domain 1"/>
    <property type="match status" value="1"/>
</dbReference>
<dbReference type="InterPro" id="IPR037523">
    <property type="entry name" value="VOC_core"/>
</dbReference>
<organism evidence="2 3">
    <name type="scientific">Metabacillus niabensis</name>
    <dbReference type="NCBI Taxonomy" id="324854"/>
    <lineage>
        <taxon>Bacteria</taxon>
        <taxon>Bacillati</taxon>
        <taxon>Bacillota</taxon>
        <taxon>Bacilli</taxon>
        <taxon>Bacillales</taxon>
        <taxon>Bacillaceae</taxon>
        <taxon>Metabacillus</taxon>
    </lineage>
</organism>
<dbReference type="RefSeq" id="WP_170944497.1">
    <property type="nucleotide sequence ID" value="NZ_CADEPK010000215.1"/>
</dbReference>
<dbReference type="EMBL" id="JAUSTZ010000007">
    <property type="protein sequence ID" value="MDQ0226882.1"/>
    <property type="molecule type" value="Genomic_DNA"/>
</dbReference>
<protein>
    <submittedName>
        <fullName evidence="2">Catechol 2,3-dioxygenase-like lactoylglutathione lyase family enzyme</fullName>
    </submittedName>
</protein>
<reference evidence="2 3" key="1">
    <citation type="submission" date="2023-07" db="EMBL/GenBank/DDBJ databases">
        <title>Genomic Encyclopedia of Type Strains, Phase IV (KMG-IV): sequencing the most valuable type-strain genomes for metagenomic binning, comparative biology and taxonomic classification.</title>
        <authorList>
            <person name="Goeker M."/>
        </authorList>
    </citation>
    <scope>NUCLEOTIDE SEQUENCE [LARGE SCALE GENOMIC DNA]</scope>
    <source>
        <strain evidence="2 3">DSM 17723</strain>
    </source>
</reference>
<evidence type="ECO:0000313" key="3">
    <source>
        <dbReference type="Proteomes" id="UP001232245"/>
    </source>
</evidence>
<accession>A0ABT9Z4Z2</accession>
<sequence>MSEQHVRNVKGKFGKTIQVRLVSDLKISKNYYRDVLGCRVDDWGHVERDGMILILQQAKTSQDVKPNAPAKKRNDYPTEWEGPDFGWDTFIHVNWNDLDLLVEEVHSKGGKVAVEPYVGSHGGKEFKNAAFEDPDGYMIVLGAMRDISFYE</sequence>
<dbReference type="SUPFAM" id="SSF54593">
    <property type="entry name" value="Glyoxalase/Bleomycin resistance protein/Dihydroxybiphenyl dioxygenase"/>
    <property type="match status" value="1"/>
</dbReference>
<feature type="domain" description="VOC" evidence="1">
    <location>
        <begin position="12"/>
        <end position="144"/>
    </location>
</feature>
<evidence type="ECO:0000259" key="1">
    <source>
        <dbReference type="PROSITE" id="PS51819"/>
    </source>
</evidence>
<evidence type="ECO:0000313" key="2">
    <source>
        <dbReference type="EMBL" id="MDQ0226882.1"/>
    </source>
</evidence>
<comment type="caution">
    <text evidence="2">The sequence shown here is derived from an EMBL/GenBank/DDBJ whole genome shotgun (WGS) entry which is preliminary data.</text>
</comment>
<dbReference type="Pfam" id="PF00903">
    <property type="entry name" value="Glyoxalase"/>
    <property type="match status" value="1"/>
</dbReference>
<dbReference type="Proteomes" id="UP001232245">
    <property type="component" value="Unassembled WGS sequence"/>
</dbReference>
<name>A0ABT9Z4Z2_9BACI</name>
<dbReference type="PROSITE" id="PS51819">
    <property type="entry name" value="VOC"/>
    <property type="match status" value="1"/>
</dbReference>
<proteinExistence type="predicted"/>
<dbReference type="InterPro" id="IPR004360">
    <property type="entry name" value="Glyas_Fos-R_dOase_dom"/>
</dbReference>
<keyword evidence="3" id="KW-1185">Reference proteome</keyword>